<name>A0A4P8HQZ6_9BURK</name>
<keyword evidence="3" id="KW-1185">Reference proteome</keyword>
<proteinExistence type="predicted"/>
<evidence type="ECO:0000313" key="4">
    <source>
        <dbReference type="Proteomes" id="UP000584325"/>
    </source>
</evidence>
<dbReference type="Proteomes" id="UP000298763">
    <property type="component" value="Chromosome"/>
</dbReference>
<dbReference type="AlphaFoldDB" id="A0A4P8HQZ6"/>
<sequence>MTTSTLPTFAIPYFRLGPQMVATQKAQAVGSFAIAILPQQLTSINPVPRPPPKVQLAKENAHD</sequence>
<dbReference type="EMBL" id="CP040017">
    <property type="protein sequence ID" value="QCP10894.1"/>
    <property type="molecule type" value="Genomic_DNA"/>
</dbReference>
<accession>A0A4P8HQZ6</accession>
<reference evidence="1 4" key="2">
    <citation type="submission" date="2020-08" db="EMBL/GenBank/DDBJ databases">
        <title>Genomic Encyclopedia of Type Strains, Phase III (KMG-III): the genomes of soil and plant-associated and newly described type strains.</title>
        <authorList>
            <person name="Whitman W."/>
        </authorList>
    </citation>
    <scope>NUCLEOTIDE SEQUENCE [LARGE SCALE GENOMIC DNA]</scope>
    <source>
        <strain evidence="1 4">CECT 7753</strain>
    </source>
</reference>
<dbReference type="RefSeq" id="WP_137313772.1">
    <property type="nucleotide sequence ID" value="NZ_CP040017.1"/>
</dbReference>
<protein>
    <submittedName>
        <fullName evidence="1">Uncharacterized protein</fullName>
    </submittedName>
</protein>
<dbReference type="Proteomes" id="UP000584325">
    <property type="component" value="Unassembled WGS sequence"/>
</dbReference>
<evidence type="ECO:0000313" key="2">
    <source>
        <dbReference type="EMBL" id="QCP10894.1"/>
    </source>
</evidence>
<evidence type="ECO:0000313" key="3">
    <source>
        <dbReference type="Proteomes" id="UP000298763"/>
    </source>
</evidence>
<gene>
    <name evidence="2" type="ORF">FCL38_11005</name>
    <name evidence="1" type="ORF">FHS02_003407</name>
</gene>
<reference evidence="2 3" key="1">
    <citation type="submission" date="2019-05" db="EMBL/GenBank/DDBJ databases">
        <title>Draft Genome Sequences of Six Type Strains of the Genus Massilia.</title>
        <authorList>
            <person name="Miess H."/>
            <person name="Frediansyhah A."/>
            <person name="Gross H."/>
        </authorList>
    </citation>
    <scope>NUCLEOTIDE SEQUENCE [LARGE SCALE GENOMIC DNA]</scope>
    <source>
        <strain evidence="2 3">DSMZ 26121</strain>
    </source>
</reference>
<evidence type="ECO:0000313" key="1">
    <source>
        <dbReference type="EMBL" id="MBB3222584.1"/>
    </source>
</evidence>
<organism evidence="1 4">
    <name type="scientific">Pseudoduganella umbonata</name>
    <dbReference type="NCBI Taxonomy" id="864828"/>
    <lineage>
        <taxon>Bacteria</taxon>
        <taxon>Pseudomonadati</taxon>
        <taxon>Pseudomonadota</taxon>
        <taxon>Betaproteobacteria</taxon>
        <taxon>Burkholderiales</taxon>
        <taxon>Oxalobacteraceae</taxon>
        <taxon>Telluria group</taxon>
        <taxon>Pseudoduganella</taxon>
    </lineage>
</organism>
<dbReference type="EMBL" id="JACHXS010000006">
    <property type="protein sequence ID" value="MBB3222584.1"/>
    <property type="molecule type" value="Genomic_DNA"/>
</dbReference>